<keyword evidence="3" id="KW-0238">DNA-binding</keyword>
<dbReference type="InterPro" id="IPR005119">
    <property type="entry name" value="LysR_subst-bd"/>
</dbReference>
<dbReference type="PANTHER" id="PTHR30126:SF39">
    <property type="entry name" value="HTH-TYPE TRANSCRIPTIONAL REGULATOR CYSL"/>
    <property type="match status" value="1"/>
</dbReference>
<organism evidence="6 7">
    <name type="scientific">Candidatus Gallimonas intestinavium</name>
    <dbReference type="NCBI Taxonomy" id="2838603"/>
    <lineage>
        <taxon>Bacteria</taxon>
        <taxon>Bacillati</taxon>
        <taxon>Bacillota</taxon>
        <taxon>Clostridia</taxon>
        <taxon>Candidatus Gallimonas</taxon>
    </lineage>
</organism>
<dbReference type="Gene3D" id="1.10.10.10">
    <property type="entry name" value="Winged helix-like DNA-binding domain superfamily/Winged helix DNA-binding domain"/>
    <property type="match status" value="1"/>
</dbReference>
<gene>
    <name evidence="6" type="ORF">H9964_03920</name>
</gene>
<feature type="domain" description="HTH lysR-type" evidence="5">
    <location>
        <begin position="1"/>
        <end position="58"/>
    </location>
</feature>
<reference evidence="6" key="1">
    <citation type="journal article" date="2021" name="PeerJ">
        <title>Extensive microbial diversity within the chicken gut microbiome revealed by metagenomics and culture.</title>
        <authorList>
            <person name="Gilroy R."/>
            <person name="Ravi A."/>
            <person name="Getino M."/>
            <person name="Pursley I."/>
            <person name="Horton D.L."/>
            <person name="Alikhan N.F."/>
            <person name="Baker D."/>
            <person name="Gharbi K."/>
            <person name="Hall N."/>
            <person name="Watson M."/>
            <person name="Adriaenssens E.M."/>
            <person name="Foster-Nyarko E."/>
            <person name="Jarju S."/>
            <person name="Secka A."/>
            <person name="Antonio M."/>
            <person name="Oren A."/>
            <person name="Chaudhuri R.R."/>
            <person name="La Ragione R."/>
            <person name="Hildebrand F."/>
            <person name="Pallen M.J."/>
        </authorList>
    </citation>
    <scope>NUCLEOTIDE SEQUENCE</scope>
    <source>
        <strain evidence="6">ChiW7-2402</strain>
    </source>
</reference>
<comment type="caution">
    <text evidence="6">The sequence shown here is derived from an EMBL/GenBank/DDBJ whole genome shotgun (WGS) entry which is preliminary data.</text>
</comment>
<sequence>MTIRHLKTFCAVCRLGGITRAAEELCVAQPSVSQTVSELERYYGVKLFDRMGRKLLLTPEGERLRVKAEEAIAAFSEFEDAARDTKDRRSVRIGASVTVGQMVLPRLVRALKEEMENVECRAVVESAAAVEKLVEEGALDFAAVEGSVSRGLIAEEFASDRLAAVCALEMDIRGPILPAWLVELPLLLRRKGSASRDLLEERLSALGLKAQPWLESSSNSALLAAAREGLGIAVLPEAIVGSDLAAGRLREVTVEGLDLSRRWFAVRRQDRKFSPAQKAAYDLLFSLARP</sequence>
<dbReference type="GO" id="GO:0003700">
    <property type="term" value="F:DNA-binding transcription factor activity"/>
    <property type="evidence" value="ECO:0007669"/>
    <property type="project" value="InterPro"/>
</dbReference>
<evidence type="ECO:0000256" key="1">
    <source>
        <dbReference type="ARBA" id="ARBA00009437"/>
    </source>
</evidence>
<reference evidence="6" key="2">
    <citation type="submission" date="2021-04" db="EMBL/GenBank/DDBJ databases">
        <authorList>
            <person name="Gilroy R."/>
        </authorList>
    </citation>
    <scope>NUCLEOTIDE SEQUENCE</scope>
    <source>
        <strain evidence="6">ChiW7-2402</strain>
    </source>
</reference>
<evidence type="ECO:0000313" key="6">
    <source>
        <dbReference type="EMBL" id="HIZ72707.1"/>
    </source>
</evidence>
<name>A0A9D2G5B7_9FIRM</name>
<dbReference type="AlphaFoldDB" id="A0A9D2G5B7"/>
<evidence type="ECO:0000259" key="5">
    <source>
        <dbReference type="PROSITE" id="PS50931"/>
    </source>
</evidence>
<dbReference type="SUPFAM" id="SSF46785">
    <property type="entry name" value="Winged helix' DNA-binding domain"/>
    <property type="match status" value="1"/>
</dbReference>
<accession>A0A9D2G5B7</accession>
<dbReference type="FunFam" id="1.10.10.10:FF:000001">
    <property type="entry name" value="LysR family transcriptional regulator"/>
    <property type="match status" value="1"/>
</dbReference>
<dbReference type="PRINTS" id="PR00039">
    <property type="entry name" value="HTHLYSR"/>
</dbReference>
<comment type="similarity">
    <text evidence="1">Belongs to the LysR transcriptional regulatory family.</text>
</comment>
<dbReference type="InterPro" id="IPR036390">
    <property type="entry name" value="WH_DNA-bd_sf"/>
</dbReference>
<dbReference type="EMBL" id="DXBB01000059">
    <property type="protein sequence ID" value="HIZ72707.1"/>
    <property type="molecule type" value="Genomic_DNA"/>
</dbReference>
<evidence type="ECO:0000256" key="3">
    <source>
        <dbReference type="ARBA" id="ARBA00023125"/>
    </source>
</evidence>
<dbReference type="Proteomes" id="UP000824102">
    <property type="component" value="Unassembled WGS sequence"/>
</dbReference>
<dbReference type="PROSITE" id="PS50931">
    <property type="entry name" value="HTH_LYSR"/>
    <property type="match status" value="1"/>
</dbReference>
<protein>
    <submittedName>
        <fullName evidence="6">LysR family transcriptional regulator</fullName>
    </submittedName>
</protein>
<evidence type="ECO:0000313" key="7">
    <source>
        <dbReference type="Proteomes" id="UP000824102"/>
    </source>
</evidence>
<dbReference type="SUPFAM" id="SSF53850">
    <property type="entry name" value="Periplasmic binding protein-like II"/>
    <property type="match status" value="1"/>
</dbReference>
<dbReference type="InterPro" id="IPR000847">
    <property type="entry name" value="LysR_HTH_N"/>
</dbReference>
<dbReference type="Gene3D" id="3.40.190.290">
    <property type="match status" value="1"/>
</dbReference>
<dbReference type="PANTHER" id="PTHR30126">
    <property type="entry name" value="HTH-TYPE TRANSCRIPTIONAL REGULATOR"/>
    <property type="match status" value="1"/>
</dbReference>
<dbReference type="InterPro" id="IPR036388">
    <property type="entry name" value="WH-like_DNA-bd_sf"/>
</dbReference>
<evidence type="ECO:0000256" key="4">
    <source>
        <dbReference type="ARBA" id="ARBA00023163"/>
    </source>
</evidence>
<dbReference type="Pfam" id="PF03466">
    <property type="entry name" value="LysR_substrate"/>
    <property type="match status" value="1"/>
</dbReference>
<proteinExistence type="inferred from homology"/>
<dbReference type="GO" id="GO:0000976">
    <property type="term" value="F:transcription cis-regulatory region binding"/>
    <property type="evidence" value="ECO:0007669"/>
    <property type="project" value="TreeGrafter"/>
</dbReference>
<dbReference type="Pfam" id="PF00126">
    <property type="entry name" value="HTH_1"/>
    <property type="match status" value="1"/>
</dbReference>
<keyword evidence="4" id="KW-0804">Transcription</keyword>
<evidence type="ECO:0000256" key="2">
    <source>
        <dbReference type="ARBA" id="ARBA00023015"/>
    </source>
</evidence>
<keyword evidence="2" id="KW-0805">Transcription regulation</keyword>